<comment type="caution">
    <text evidence="5">The sequence shown here is derived from an EMBL/GenBank/DDBJ whole genome shotgun (WGS) entry which is preliminary data.</text>
</comment>
<feature type="compositionally biased region" description="Gly residues" evidence="4">
    <location>
        <begin position="174"/>
        <end position="187"/>
    </location>
</feature>
<reference evidence="5" key="1">
    <citation type="journal article" date="2022" name="G3 (Bethesda)">
        <title>High quality genome of the basidiomycete yeast Dioszegia hungarica PDD-24b-2 isolated from cloud water.</title>
        <authorList>
            <person name="Jarrige D."/>
            <person name="Haridas S."/>
            <person name="Bleykasten-Grosshans C."/>
            <person name="Joly M."/>
            <person name="Nadalig T."/>
            <person name="Sancelme M."/>
            <person name="Vuilleumier S."/>
            <person name="Grigoriev I.V."/>
            <person name="Amato P."/>
            <person name="Bringel F."/>
        </authorList>
    </citation>
    <scope>NUCLEOTIDE SEQUENCE</scope>
    <source>
        <strain evidence="5">PDD-24b-2</strain>
    </source>
</reference>
<evidence type="ECO:0000313" key="6">
    <source>
        <dbReference type="Proteomes" id="UP001164286"/>
    </source>
</evidence>
<evidence type="ECO:0000256" key="1">
    <source>
        <dbReference type="ARBA" id="ARBA00004496"/>
    </source>
</evidence>
<proteinExistence type="inferred from homology"/>
<dbReference type="GeneID" id="77732422"/>
<dbReference type="GO" id="GO:0008047">
    <property type="term" value="F:enzyme activator activity"/>
    <property type="evidence" value="ECO:0007669"/>
    <property type="project" value="InterPro"/>
</dbReference>
<feature type="region of interest" description="Disordered" evidence="4">
    <location>
        <begin position="144"/>
        <end position="187"/>
    </location>
</feature>
<comment type="subcellular location">
    <subcellularLocation>
        <location evidence="1">Cytoplasm</location>
    </subcellularLocation>
</comment>
<dbReference type="Proteomes" id="UP001164286">
    <property type="component" value="Unassembled WGS sequence"/>
</dbReference>
<dbReference type="GO" id="GO:0005737">
    <property type="term" value="C:cytoplasm"/>
    <property type="evidence" value="ECO:0007669"/>
    <property type="project" value="UniProtKB-SubCell"/>
</dbReference>
<sequence length="516" mass="54741">MPIMDSPVETEEDRQYYANLRVIQRADPGVMELLESAPYGTIYHYMMDTPGEDGEWVKQKLEGPIFVVRRNSEPKYAIYVLNRMGIRDALISLIPGEMKATVVADKMLQVARRGDRVRKAIWFPSSGLDAFNAVILRICGPPSARPGSTNPSAQPAVAPPAAAGPSTLPIASGSGSGSGPVPPAGGGDGISRLFAGIMITPSGNPTSPCIPSALASVAESSNTPPPAPTQFAPDFPRHLLDPTNVSRALPTDTLAADITLESLQASQAPAAPPGPSAPPLANPPPLNPFTPPPGQTVEDLLSSILGVNGFTPSNGLMPPPPRPAQQASQSPPVPANRPPIPPNRPQPHQAPQSSSDARNVPVTFPATSEEAHRERQYHDAAPPSFPQRLNELPGGSPSVAAIAPRAAAPAAPGPALNVADLLAGIMPQSHPVWSHNGPPEPPRPVDRSVERQHNHMVNRHTVVDSVVDALWELPDLRRHGRGGFGLIVTDMIHNEPMFLNDIWEAYQRRVGRFAAG</sequence>
<dbReference type="Pfam" id="PF06058">
    <property type="entry name" value="DCP1"/>
    <property type="match status" value="1"/>
</dbReference>
<accession>A0AA38HCA9</accession>
<dbReference type="RefSeq" id="XP_052946131.1">
    <property type="nucleotide sequence ID" value="XM_053093217.1"/>
</dbReference>
<organism evidence="5 6">
    <name type="scientific">Dioszegia hungarica</name>
    <dbReference type="NCBI Taxonomy" id="4972"/>
    <lineage>
        <taxon>Eukaryota</taxon>
        <taxon>Fungi</taxon>
        <taxon>Dikarya</taxon>
        <taxon>Basidiomycota</taxon>
        <taxon>Agaricomycotina</taxon>
        <taxon>Tremellomycetes</taxon>
        <taxon>Tremellales</taxon>
        <taxon>Bulleribasidiaceae</taxon>
        <taxon>Dioszegia</taxon>
    </lineage>
</organism>
<feature type="compositionally biased region" description="Low complexity" evidence="4">
    <location>
        <begin position="151"/>
        <end position="173"/>
    </location>
</feature>
<name>A0AA38HCA9_9TREE</name>
<evidence type="ECO:0000256" key="4">
    <source>
        <dbReference type="SAM" id="MobiDB-lite"/>
    </source>
</evidence>
<dbReference type="AlphaFoldDB" id="A0AA38HCA9"/>
<dbReference type="EMBL" id="JAKWFO010000005">
    <property type="protein sequence ID" value="KAI9636354.1"/>
    <property type="molecule type" value="Genomic_DNA"/>
</dbReference>
<gene>
    <name evidence="5" type="ORF">MKK02DRAFT_45061</name>
</gene>
<keyword evidence="3" id="KW-0963">Cytoplasm</keyword>
<dbReference type="InterPro" id="IPR011993">
    <property type="entry name" value="PH-like_dom_sf"/>
</dbReference>
<comment type="similarity">
    <text evidence="2">Belongs to the DCP1 family.</text>
</comment>
<evidence type="ECO:0000256" key="2">
    <source>
        <dbReference type="ARBA" id="ARBA00008778"/>
    </source>
</evidence>
<dbReference type="InterPro" id="IPR010334">
    <property type="entry name" value="Dcp1"/>
</dbReference>
<evidence type="ECO:0000256" key="3">
    <source>
        <dbReference type="ARBA" id="ARBA00022490"/>
    </source>
</evidence>
<feature type="compositionally biased region" description="Pro residues" evidence="4">
    <location>
        <begin position="331"/>
        <end position="345"/>
    </location>
</feature>
<feature type="compositionally biased region" description="Pro residues" evidence="4">
    <location>
        <begin position="270"/>
        <end position="294"/>
    </location>
</feature>
<feature type="region of interest" description="Disordered" evidence="4">
    <location>
        <begin position="216"/>
        <end position="244"/>
    </location>
</feature>
<dbReference type="SUPFAM" id="SSF50729">
    <property type="entry name" value="PH domain-like"/>
    <property type="match status" value="1"/>
</dbReference>
<protein>
    <submittedName>
        <fullName evidence="5">Uncharacterized protein</fullName>
    </submittedName>
</protein>
<keyword evidence="6" id="KW-1185">Reference proteome</keyword>
<evidence type="ECO:0000313" key="5">
    <source>
        <dbReference type="EMBL" id="KAI9636354.1"/>
    </source>
</evidence>
<feature type="region of interest" description="Disordered" evidence="4">
    <location>
        <begin position="265"/>
        <end position="393"/>
    </location>
</feature>
<feature type="compositionally biased region" description="Basic and acidic residues" evidence="4">
    <location>
        <begin position="369"/>
        <end position="378"/>
    </location>
</feature>
<dbReference type="GO" id="GO:0000290">
    <property type="term" value="P:deadenylation-dependent decapping of nuclear-transcribed mRNA"/>
    <property type="evidence" value="ECO:0007669"/>
    <property type="project" value="InterPro"/>
</dbReference>
<dbReference type="Gene3D" id="2.30.29.30">
    <property type="entry name" value="Pleckstrin-homology domain (PH domain)/Phosphotyrosine-binding domain (PTB)"/>
    <property type="match status" value="1"/>
</dbReference>